<dbReference type="KEGG" id="eic:NT01EI_0218"/>
<evidence type="ECO:0000313" key="2">
    <source>
        <dbReference type="EMBL" id="ACR67461.1"/>
    </source>
</evidence>
<dbReference type="AlphaFoldDB" id="C5B6Z9"/>
<proteinExistence type="predicted"/>
<evidence type="ECO:0000256" key="1">
    <source>
        <dbReference type="SAM" id="MobiDB-lite"/>
    </source>
</evidence>
<reference evidence="2 3" key="2">
    <citation type="journal article" date="2012" name="J. Bacteriol.">
        <title>Genome Sequence of Edwardsiella ictaluri 93-146, a Strain Associated with a Natural Channel Catfish Outbreak of Enteric Septicemia of Catfish.</title>
        <authorList>
            <person name="Williams M.L."/>
            <person name="Gillaspy A.F."/>
            <person name="Dyer D.W."/>
            <person name="Thune R.L."/>
            <person name="Waldbieser G.C."/>
            <person name="Schuster S.C."/>
            <person name="Gipson J."/>
            <person name="Zaitshik J."/>
            <person name="Landry C."/>
            <person name="Banes M.M."/>
            <person name="Lawrence M.L."/>
        </authorList>
    </citation>
    <scope>NUCLEOTIDE SEQUENCE [LARGE SCALE GENOMIC DNA]</scope>
    <source>
        <strain evidence="2 3">93-146</strain>
    </source>
</reference>
<dbReference type="Proteomes" id="UP000001485">
    <property type="component" value="Chromosome"/>
</dbReference>
<evidence type="ECO:0000313" key="3">
    <source>
        <dbReference type="Proteomes" id="UP000001485"/>
    </source>
</evidence>
<dbReference type="EMBL" id="CP001600">
    <property type="protein sequence ID" value="ACR67461.1"/>
    <property type="molecule type" value="Genomic_DNA"/>
</dbReference>
<organism evidence="2 3">
    <name type="scientific">Edwardsiella ictaluri (strain 93-146)</name>
    <dbReference type="NCBI Taxonomy" id="634503"/>
    <lineage>
        <taxon>Bacteria</taxon>
        <taxon>Pseudomonadati</taxon>
        <taxon>Pseudomonadota</taxon>
        <taxon>Gammaproteobacteria</taxon>
        <taxon>Enterobacterales</taxon>
        <taxon>Hafniaceae</taxon>
        <taxon>Edwardsiella</taxon>
    </lineage>
</organism>
<feature type="region of interest" description="Disordered" evidence="1">
    <location>
        <begin position="1"/>
        <end position="22"/>
    </location>
</feature>
<gene>
    <name evidence="2" type="ordered locus">NT01EI_0218</name>
</gene>
<accession>C5B6Z9</accession>
<reference evidence="3" key="1">
    <citation type="submission" date="2009-03" db="EMBL/GenBank/DDBJ databases">
        <title>Complete genome sequence of Edwardsiella ictaluri 93-146.</title>
        <authorList>
            <person name="Williams M.L."/>
            <person name="Gillaspy A.F."/>
            <person name="Dyer D.W."/>
            <person name="Thune R.L."/>
            <person name="Waldbieser G.C."/>
            <person name="Schuster S.C."/>
            <person name="Gipson J."/>
            <person name="Zaitshik J."/>
            <person name="Landry C."/>
            <person name="Lawrence M.L."/>
        </authorList>
    </citation>
    <scope>NUCLEOTIDE SEQUENCE [LARGE SCALE GENOMIC DNA]</scope>
    <source>
        <strain evidence="3">93-146</strain>
    </source>
</reference>
<sequence length="37" mass="3785">MVGKGRCVSMNGDDGARKTRTRGSSISAFLLAEKAGG</sequence>
<dbReference type="HOGENOM" id="CLU_217915_0_0_6"/>
<protein>
    <submittedName>
        <fullName evidence="2">Uncharacterized protein</fullName>
    </submittedName>
</protein>
<name>C5B6Z9_EDWI9</name>